<dbReference type="Proteomes" id="UP001152531">
    <property type="component" value="Unassembled WGS sequence"/>
</dbReference>
<comment type="caution">
    <text evidence="1">The sequence shown here is derived from an EMBL/GenBank/DDBJ whole genome shotgun (WGS) entry which is preliminary data.</text>
</comment>
<gene>
    <name evidence="1" type="ORF">CLIB1444_02S16776</name>
</gene>
<keyword evidence="2" id="KW-1185">Reference proteome</keyword>
<evidence type="ECO:0000313" key="1">
    <source>
        <dbReference type="EMBL" id="CAH6719800.1"/>
    </source>
</evidence>
<accession>A0ACA9Y4D7</accession>
<protein>
    <submittedName>
        <fullName evidence="1">tRNA (Guanine-N(7)-)-methyltransferase non-catalytic subunit Trm82p</fullName>
    </submittedName>
</protein>
<sequence length="405" mass="46670">MKHPYQNIVSTSTHLFVSVQNHLQAFDVEGNLVGSWKDTIGHEDLLKKQQLEKIEKLNQEPEIKRAENNKKVKIPKIPTPGPGAPTIYNYIRDLELTHDNKYLIGITDSDKSIIIFEINLNEDNCLKLIKRQTFPKRPCSISIADDNSTVIIGDKFGDVYKIPIIGENVPEKDLKPILGHVSLLTDVLITEHNGKQYILSSDRDEHIKVSNYPITYVVKHWLFGHDEFISSMVQFDFDRELLVTGGGDDYIYLWNWYGNKLLSKYPLRDLIEPLLDESHLPPERFLHEDSPKEISVVKMITMDKFVVVLFQKVNGLLVLEIKDETLHLVELFPLDYPLIDISAGGDKIFGLSEDKIITQFTFNGKLTIDDKEFKGMIENNPCEVQSKEEFYPLYTMNTLRKRSEH</sequence>
<dbReference type="EMBL" id="CALSDN010000002">
    <property type="protein sequence ID" value="CAH6719800.1"/>
    <property type="molecule type" value="Genomic_DNA"/>
</dbReference>
<evidence type="ECO:0000313" key="2">
    <source>
        <dbReference type="Proteomes" id="UP001152531"/>
    </source>
</evidence>
<proteinExistence type="predicted"/>
<name>A0ACA9Y4D7_9ASCO</name>
<reference evidence="1" key="1">
    <citation type="submission" date="2022-06" db="EMBL/GenBank/DDBJ databases">
        <authorList>
            <person name="Legras J.-L."/>
            <person name="Devillers H."/>
            <person name="Grondin C."/>
        </authorList>
    </citation>
    <scope>NUCLEOTIDE SEQUENCE</scope>
    <source>
        <strain evidence="1">CLIB 1444</strain>
    </source>
</reference>
<organism evidence="1 2">
    <name type="scientific">[Candida] jaroonii</name>
    <dbReference type="NCBI Taxonomy" id="467808"/>
    <lineage>
        <taxon>Eukaryota</taxon>
        <taxon>Fungi</taxon>
        <taxon>Dikarya</taxon>
        <taxon>Ascomycota</taxon>
        <taxon>Saccharomycotina</taxon>
        <taxon>Pichiomycetes</taxon>
        <taxon>Debaryomycetaceae</taxon>
        <taxon>Yamadazyma</taxon>
    </lineage>
</organism>